<evidence type="ECO:0000313" key="1">
    <source>
        <dbReference type="EMBL" id="SCL67287.1"/>
    </source>
</evidence>
<dbReference type="EMBL" id="FMIB01000002">
    <property type="protein sequence ID" value="SCL67287.1"/>
    <property type="molecule type" value="Genomic_DNA"/>
</dbReference>
<keyword evidence="2" id="KW-1185">Reference proteome</keyword>
<dbReference type="STRING" id="47854.GA0070603_4437"/>
<protein>
    <submittedName>
        <fullName evidence="1">Uncharacterized protein</fullName>
    </submittedName>
</protein>
<sequence>MSSIDRLGAAGLEVLESPFAPPGLPSVTAAWRPVISSLAQPTCRIGHDEEDGQAKLEREWRRLLVEHRVVTGDGRLLVSLSGGDAAWALVRLPCEPVRLGELGPYPGQPEFVAMSVAGDAVCGVTVEEYDIWIICTRPASE</sequence>
<dbReference type="AlphaFoldDB" id="A0A1C6VM19"/>
<dbReference type="Proteomes" id="UP000198605">
    <property type="component" value="Unassembled WGS sequence"/>
</dbReference>
<proteinExistence type="predicted"/>
<name>A0A1C6VM19_9ACTN</name>
<accession>A0A1C6VM19</accession>
<gene>
    <name evidence="1" type="ORF">GA0070603_4437</name>
</gene>
<evidence type="ECO:0000313" key="2">
    <source>
        <dbReference type="Proteomes" id="UP000198605"/>
    </source>
</evidence>
<organism evidence="1 2">
    <name type="scientific">Micromonospora chersina</name>
    <dbReference type="NCBI Taxonomy" id="47854"/>
    <lineage>
        <taxon>Bacteria</taxon>
        <taxon>Bacillati</taxon>
        <taxon>Actinomycetota</taxon>
        <taxon>Actinomycetes</taxon>
        <taxon>Micromonosporales</taxon>
        <taxon>Micromonosporaceae</taxon>
        <taxon>Micromonospora</taxon>
    </lineage>
</organism>
<reference evidence="2" key="1">
    <citation type="submission" date="2016-06" db="EMBL/GenBank/DDBJ databases">
        <authorList>
            <person name="Varghese N."/>
            <person name="Submissions Spin"/>
        </authorList>
    </citation>
    <scope>NUCLEOTIDE SEQUENCE [LARGE SCALE GENOMIC DNA]</scope>
    <source>
        <strain evidence="2">DSM 44151</strain>
    </source>
</reference>